<proteinExistence type="predicted"/>
<dbReference type="InterPro" id="IPR004242">
    <property type="entry name" value="Transposase_21"/>
</dbReference>
<dbReference type="PANTHER" id="PTHR10775:SF182">
    <property type="entry name" value="TRANSPOSON, EN_SPM-LIKE, TRANSPOSASE-ASSOCIATED DOMAIN PROTEIN-RELATED"/>
    <property type="match status" value="1"/>
</dbReference>
<keyword evidence="4" id="KW-1185">Reference proteome</keyword>
<sequence>MSTNDDNWRSWMYNDRWDSSTGRHNEDFAVGLTEFMRFATNQDICLQSGKLFCPCPRCDNNKFITVSKVWNHLSSRGFRPNYKVWYCHGENDYMNVGSTSEYMAERLEEPRMVERLEEPRMVEENVGTVQMVHDAFMENSHMFPEEGNRVEEPNLEASRFFTMLDASKQPLYAGCKPGHSPLYVATRLMNFKTDYNLPEDLVDGFADFVNEILPEDNLAPTTFSAVEKLVSGLGLPYQMIDVCIDNCMIYWKEDAKFLACRFCGKPRFQNTGGRVRVAFKRMWYLPLADRLKRLYQSERTARAMRWHQDHSSDGEIAHPSDAEAWKHFQTVYPSFASESRNVYLGLSTDGFNPFGRHGRQYSLWPVIVTPYNLPPSLCMKWEFLFLTVLVSGPEHPKRSLDVFLQPLIHELQELWNHGVQAFDVSCQQNFVMRAVLMWTISDFPAYGMLSGWTTHGRLSCPYCQDDTNAFQLKHGQKTCWFDSHRRFLPASHPYRYKESWFLKNKVVYDTPPPEVDGLDILEELEDVGAERTAECGGNGYSRVNGYGDYHNWHKRSIFWDLPYWKDHLLRHNLDVMHIEKNFFDNIMNAVLNVQGKTKDNLKSRLDLPLFCVRNALHVLPNGKSPFPAFRLDGEAKTEFFQWIIHSVKFPDGYASNLRNCVDSREGRLSRMKSHDCHVFMQRLLPFAFAKLLPEHVHEAIAGDVEPSMEETSLVHLGEEATNDLFNDSEEESGEFEDGTDSAPSEIYSSDSEDLC</sequence>
<comment type="caution">
    <text evidence="3">The sequence shown here is derived from an EMBL/GenBank/DDBJ whole genome shotgun (WGS) entry which is preliminary data.</text>
</comment>
<dbReference type="Pfam" id="PF02992">
    <property type="entry name" value="Transposase_21"/>
    <property type="match status" value="1"/>
</dbReference>
<gene>
    <name evidence="3" type="ORF">MERR_LOCUS17053</name>
</gene>
<protein>
    <recommendedName>
        <fullName evidence="2">Transposase-associated domain-containing protein</fullName>
    </recommendedName>
</protein>
<reference evidence="3" key="1">
    <citation type="submission" date="2020-01" db="EMBL/GenBank/DDBJ databases">
        <authorList>
            <person name="Mishra B."/>
        </authorList>
    </citation>
    <scope>NUCLEOTIDE SEQUENCE [LARGE SCALE GENOMIC DNA]</scope>
</reference>
<evidence type="ECO:0000256" key="1">
    <source>
        <dbReference type="SAM" id="MobiDB-lite"/>
    </source>
</evidence>
<evidence type="ECO:0000313" key="3">
    <source>
        <dbReference type="EMBL" id="CAA7029818.1"/>
    </source>
</evidence>
<evidence type="ECO:0000259" key="2">
    <source>
        <dbReference type="Pfam" id="PF13963"/>
    </source>
</evidence>
<organism evidence="3 4">
    <name type="scientific">Microthlaspi erraticum</name>
    <dbReference type="NCBI Taxonomy" id="1685480"/>
    <lineage>
        <taxon>Eukaryota</taxon>
        <taxon>Viridiplantae</taxon>
        <taxon>Streptophyta</taxon>
        <taxon>Embryophyta</taxon>
        <taxon>Tracheophyta</taxon>
        <taxon>Spermatophyta</taxon>
        <taxon>Magnoliopsida</taxon>
        <taxon>eudicotyledons</taxon>
        <taxon>Gunneridae</taxon>
        <taxon>Pentapetalae</taxon>
        <taxon>rosids</taxon>
        <taxon>malvids</taxon>
        <taxon>Brassicales</taxon>
        <taxon>Brassicaceae</taxon>
        <taxon>Coluteocarpeae</taxon>
        <taxon>Microthlaspi</taxon>
    </lineage>
</organism>
<dbReference type="PANTHER" id="PTHR10775">
    <property type="entry name" value="OS08G0208400 PROTEIN"/>
    <property type="match status" value="1"/>
</dbReference>
<dbReference type="InterPro" id="IPR029480">
    <property type="entry name" value="Transpos_assoc"/>
</dbReference>
<dbReference type="Pfam" id="PF13963">
    <property type="entry name" value="Transpos_assoc"/>
    <property type="match status" value="1"/>
</dbReference>
<dbReference type="Proteomes" id="UP000467841">
    <property type="component" value="Unassembled WGS sequence"/>
</dbReference>
<feature type="compositionally biased region" description="Acidic residues" evidence="1">
    <location>
        <begin position="726"/>
        <end position="739"/>
    </location>
</feature>
<feature type="domain" description="Transposase-associated" evidence="2">
    <location>
        <begin position="9"/>
        <end position="90"/>
    </location>
</feature>
<feature type="region of interest" description="Disordered" evidence="1">
    <location>
        <begin position="718"/>
        <end position="755"/>
    </location>
</feature>
<accession>A0A6D2IXG5</accession>
<name>A0A6D2IXG5_9BRAS</name>
<dbReference type="OrthoDB" id="1101085at2759"/>
<dbReference type="AlphaFoldDB" id="A0A6D2IXG5"/>
<dbReference type="EMBL" id="CACVBM020001085">
    <property type="protein sequence ID" value="CAA7029818.1"/>
    <property type="molecule type" value="Genomic_DNA"/>
</dbReference>
<evidence type="ECO:0000313" key="4">
    <source>
        <dbReference type="Proteomes" id="UP000467841"/>
    </source>
</evidence>